<keyword evidence="3" id="KW-1185">Reference proteome</keyword>
<accession>A0A484MF98</accession>
<feature type="compositionally biased region" description="Acidic residues" evidence="1">
    <location>
        <begin position="146"/>
        <end position="170"/>
    </location>
</feature>
<dbReference type="Proteomes" id="UP000595140">
    <property type="component" value="Unassembled WGS sequence"/>
</dbReference>
<evidence type="ECO:0000256" key="1">
    <source>
        <dbReference type="SAM" id="MobiDB-lite"/>
    </source>
</evidence>
<sequence length="170" mass="19280">MKHSILRSISLCSRNLRPFFHTKQTPKSSRSILLNNRFFASGNPNPSRPIPGSNPEQFDSVAVLNSAKDSQDLSNEALKKKIERLAEGDGEAIPEIFEAILKRKLGGKSAEEDEELMKDIRSNPKFDQDFDESYLNHSSKEGDNHGDDDDDDDEFDDSEDFEEDEEDELD</sequence>
<feature type="region of interest" description="Disordered" evidence="1">
    <location>
        <begin position="107"/>
        <end position="170"/>
    </location>
</feature>
<reference evidence="2 3" key="1">
    <citation type="submission" date="2018-04" db="EMBL/GenBank/DDBJ databases">
        <authorList>
            <person name="Vogel A."/>
        </authorList>
    </citation>
    <scope>NUCLEOTIDE SEQUENCE [LARGE SCALE GENOMIC DNA]</scope>
</reference>
<proteinExistence type="predicted"/>
<dbReference type="OrthoDB" id="1936793at2759"/>
<organism evidence="2 3">
    <name type="scientific">Cuscuta campestris</name>
    <dbReference type="NCBI Taxonomy" id="132261"/>
    <lineage>
        <taxon>Eukaryota</taxon>
        <taxon>Viridiplantae</taxon>
        <taxon>Streptophyta</taxon>
        <taxon>Embryophyta</taxon>
        <taxon>Tracheophyta</taxon>
        <taxon>Spermatophyta</taxon>
        <taxon>Magnoliopsida</taxon>
        <taxon>eudicotyledons</taxon>
        <taxon>Gunneridae</taxon>
        <taxon>Pentapetalae</taxon>
        <taxon>asterids</taxon>
        <taxon>lamiids</taxon>
        <taxon>Solanales</taxon>
        <taxon>Convolvulaceae</taxon>
        <taxon>Cuscuteae</taxon>
        <taxon>Cuscuta</taxon>
        <taxon>Cuscuta subgen. Grammica</taxon>
        <taxon>Cuscuta sect. Cleistogrammica</taxon>
    </lineage>
</organism>
<gene>
    <name evidence="2" type="ORF">CCAM_LOCUS28965</name>
</gene>
<protein>
    <submittedName>
        <fullName evidence="2">Uncharacterized protein</fullName>
    </submittedName>
</protein>
<evidence type="ECO:0000313" key="3">
    <source>
        <dbReference type="Proteomes" id="UP000595140"/>
    </source>
</evidence>
<name>A0A484MF98_9ASTE</name>
<feature type="compositionally biased region" description="Basic and acidic residues" evidence="1">
    <location>
        <begin position="117"/>
        <end position="128"/>
    </location>
</feature>
<evidence type="ECO:0000313" key="2">
    <source>
        <dbReference type="EMBL" id="VFQ87189.1"/>
    </source>
</evidence>
<dbReference type="EMBL" id="OOIL02003368">
    <property type="protein sequence ID" value="VFQ87189.1"/>
    <property type="molecule type" value="Genomic_DNA"/>
</dbReference>
<dbReference type="AlphaFoldDB" id="A0A484MF98"/>